<keyword evidence="8" id="KW-1185">Reference proteome</keyword>
<comment type="subcellular location">
    <subcellularLocation>
        <location evidence="1">Cytoplasm</location>
    </subcellularLocation>
</comment>
<gene>
    <name evidence="7" type="ORF">SNE40_022939</name>
</gene>
<dbReference type="PROSITE" id="PS50835">
    <property type="entry name" value="IG_LIKE"/>
    <property type="match status" value="9"/>
</dbReference>
<dbReference type="SMART" id="SM00409">
    <property type="entry name" value="IG"/>
    <property type="match status" value="9"/>
</dbReference>
<evidence type="ECO:0000313" key="7">
    <source>
        <dbReference type="EMBL" id="KAK6166180.1"/>
    </source>
</evidence>
<comment type="caution">
    <text evidence="7">The sequence shown here is derived from an EMBL/GenBank/DDBJ whole genome shotgun (WGS) entry which is preliminary data.</text>
</comment>
<keyword evidence="3" id="KW-0597">Phosphoprotein</keyword>
<feature type="domain" description="Ig-like" evidence="6">
    <location>
        <begin position="811"/>
        <end position="901"/>
    </location>
</feature>
<feature type="region of interest" description="Disordered" evidence="5">
    <location>
        <begin position="1113"/>
        <end position="1133"/>
    </location>
</feature>
<evidence type="ECO:0000256" key="4">
    <source>
        <dbReference type="ARBA" id="ARBA00023319"/>
    </source>
</evidence>
<dbReference type="InterPro" id="IPR013098">
    <property type="entry name" value="Ig_I-set"/>
</dbReference>
<dbReference type="GO" id="GO:0030016">
    <property type="term" value="C:myofibril"/>
    <property type="evidence" value="ECO:0007669"/>
    <property type="project" value="UniProtKB-ARBA"/>
</dbReference>
<dbReference type="InterPro" id="IPR003599">
    <property type="entry name" value="Ig_sub"/>
</dbReference>
<feature type="domain" description="Ig-like" evidence="6">
    <location>
        <begin position="234"/>
        <end position="321"/>
    </location>
</feature>
<evidence type="ECO:0000313" key="8">
    <source>
        <dbReference type="Proteomes" id="UP001347796"/>
    </source>
</evidence>
<dbReference type="SUPFAM" id="SSF48726">
    <property type="entry name" value="Immunoglobulin"/>
    <property type="match status" value="9"/>
</dbReference>
<evidence type="ECO:0000256" key="3">
    <source>
        <dbReference type="ARBA" id="ARBA00022553"/>
    </source>
</evidence>
<proteinExistence type="predicted"/>
<dbReference type="FunFam" id="2.60.40.10:FF:000425">
    <property type="entry name" value="Myosin light chain kinase"/>
    <property type="match status" value="3"/>
</dbReference>
<dbReference type="EMBL" id="JAZGQO010000021">
    <property type="protein sequence ID" value="KAK6166180.1"/>
    <property type="molecule type" value="Genomic_DNA"/>
</dbReference>
<sequence>MSMVFWLMRHKCPLHDHDGPEGEQCHHHDEEVEGQEHVVEGVRAAAATFESGEQSQRRKSSIKLEFLDTINIPPPQPLIQRSVVSELLAARKEKKKSKRRDSEVESIDEVYSVETSSIGSDKKHYEEVRSEISIDTGNESLTSDIEECELTTIMESDIEYPYEHDREAVVSDFDVLSFTESCHQDLDEEDMVTETCCDILEAEALELDAEIAFIRSEIKEENSITLPEKEETPPKVQEISSAHVLELPSEAPIETLSEISCDSTFRLKDGEEIQPDKKFQATYKEGVASLTVKDLELEDVGYYTCMASNELGDIKTSADLQVEEIRHRRKKKDTDTSKLQAYRPSQSDIIETEVPPEFVLPLIDQIKKVGEDVEFTVTVRCRPEPEIHWYHGETRLTPTDRVIFKENKGVYRMIVKDLHVTDAGEWRCQANNQFGQTWSSCDLKVLESVPAGCVAPEFTQKLINMTITEGSRARLECMVTGSPTPSIEWYKDRKRIDSDRRCRIRMEEDGFCVMSIQEAMLDDSGAYMCRAINEAGTASTEATIRIQKMAMEPSFGDSDDMVDAPLLKYRYQSPPDFTVQLKNKTVPEGAYVKMSCSVLGIPAPTIRWFKHGEEITKDKHYSFRNNYGLLSLEINQASIQDIGSYTCEATNSEGTVTCNAYLDVECLDEEVTELDFSRPKFLTPLEDVSVNEGEEAVFECVAVGKPMPKFKWQKDMIELCQSSRIELVAERDGTAKLIIKKAKVSDAGLFYCIAYGKSGRCKCSATLRVRAASQSPPPERSQSTKQGDRLQKIWADRLYDSPEQLTQPGKPPVFTLQLQQSVELFVGDRLRLDCSVDGLPAPIVTWHKEYRDLSYDGRHRMVMLGLMHQFEIESVMLNDSGEYIVRATNVFGIIETSCKVTVKPRPEGMERGTTPMVSKPEYGPMRRRADGRTPIAPFFIKHLPRNIDVMEGMNVRLDCILKDGKERITWHIEGAEAEKDKLAKEGFEGDYVPMTDKPPEEPVIKLGKTKDDGKPEQAPYFISKPQDVFLPPGYEAVFECEVGGSPAPIVSWSRAGKPLKHGDSIKLVSKGNKHQIHISSIGKSDAGKYSANISSSAGSDSAYASLEIEVIEKPSPKPSPRLDQRKSKKNLPSAFAKPLEEEVTAVKGDNLDLVCSIEGALKIVWEKDGKKINQNVTSDPDGTQTLSLANLKDRDSGLYACVATFPDNIIIKTRSWVNITDSPTPSVSSAQDIDDGNFKPEFQSELKDITCRDGESVILQCKVKGEPRPQVTWLRDGEELLDGQVYQISTIGDNCQLQIVEVYPEDEGIYSCKAVNSAGQASLSCKLTVEDAISTLDHASVASSVENGKLHKL</sequence>
<feature type="domain" description="Ig-like" evidence="6">
    <location>
        <begin position="1132"/>
        <end position="1204"/>
    </location>
</feature>
<dbReference type="FunFam" id="2.60.40.10:FF:000107">
    <property type="entry name" value="Myosin, light chain kinase a"/>
    <property type="match status" value="3"/>
</dbReference>
<evidence type="ECO:0000256" key="2">
    <source>
        <dbReference type="ARBA" id="ARBA00022490"/>
    </source>
</evidence>
<dbReference type="Pfam" id="PF07679">
    <property type="entry name" value="I-set"/>
    <property type="match status" value="9"/>
</dbReference>
<feature type="domain" description="Ig-like" evidence="6">
    <location>
        <begin position="575"/>
        <end position="657"/>
    </location>
</feature>
<dbReference type="GO" id="GO:0060298">
    <property type="term" value="P:positive regulation of sarcomere organization"/>
    <property type="evidence" value="ECO:0007669"/>
    <property type="project" value="UniProtKB-ARBA"/>
</dbReference>
<organism evidence="7 8">
    <name type="scientific">Patella caerulea</name>
    <name type="common">Rayed Mediterranean limpet</name>
    <dbReference type="NCBI Taxonomy" id="87958"/>
    <lineage>
        <taxon>Eukaryota</taxon>
        <taxon>Metazoa</taxon>
        <taxon>Spiralia</taxon>
        <taxon>Lophotrochozoa</taxon>
        <taxon>Mollusca</taxon>
        <taxon>Gastropoda</taxon>
        <taxon>Patellogastropoda</taxon>
        <taxon>Patelloidea</taxon>
        <taxon>Patellidae</taxon>
        <taxon>Patella</taxon>
    </lineage>
</organism>
<dbReference type="InterPro" id="IPR013783">
    <property type="entry name" value="Ig-like_fold"/>
</dbReference>
<protein>
    <recommendedName>
        <fullName evidence="6">Ig-like domain-containing protein</fullName>
    </recommendedName>
</protein>
<keyword evidence="2" id="KW-0963">Cytoplasm</keyword>
<dbReference type="InterPro" id="IPR003598">
    <property type="entry name" value="Ig_sub2"/>
</dbReference>
<dbReference type="CDD" id="cd00096">
    <property type="entry name" value="Ig"/>
    <property type="match status" value="1"/>
</dbReference>
<keyword evidence="4" id="KW-0393">Immunoglobulin domain</keyword>
<dbReference type="SMART" id="SM00408">
    <property type="entry name" value="IGc2"/>
    <property type="match status" value="9"/>
</dbReference>
<dbReference type="GO" id="GO:0045989">
    <property type="term" value="P:positive regulation of striated muscle contraction"/>
    <property type="evidence" value="ECO:0007669"/>
    <property type="project" value="UniProtKB-ARBA"/>
</dbReference>
<feature type="compositionally biased region" description="Basic and acidic residues" evidence="5">
    <location>
        <begin position="1113"/>
        <end position="1125"/>
    </location>
</feature>
<evidence type="ECO:0000256" key="1">
    <source>
        <dbReference type="ARBA" id="ARBA00004496"/>
    </source>
</evidence>
<feature type="compositionally biased region" description="Basic and acidic residues" evidence="5">
    <location>
        <begin position="997"/>
        <end position="1015"/>
    </location>
</feature>
<feature type="domain" description="Ig-like" evidence="6">
    <location>
        <begin position="1240"/>
        <end position="1328"/>
    </location>
</feature>
<name>A0AAN8G596_PATCE</name>
<dbReference type="Gene3D" id="2.60.40.10">
    <property type="entry name" value="Immunoglobulins"/>
    <property type="match status" value="9"/>
</dbReference>
<feature type="domain" description="Ig-like" evidence="6">
    <location>
        <begin position="1019"/>
        <end position="1107"/>
    </location>
</feature>
<dbReference type="Proteomes" id="UP001347796">
    <property type="component" value="Unassembled WGS sequence"/>
</dbReference>
<reference evidence="7 8" key="1">
    <citation type="submission" date="2024-01" db="EMBL/GenBank/DDBJ databases">
        <title>The genome of the rayed Mediterranean limpet Patella caerulea (Linnaeus, 1758).</title>
        <authorList>
            <person name="Anh-Thu Weber A."/>
            <person name="Halstead-Nussloch G."/>
        </authorList>
    </citation>
    <scope>NUCLEOTIDE SEQUENCE [LARGE SCALE GENOMIC DNA]</scope>
    <source>
        <strain evidence="7">AATW-2023a</strain>
        <tissue evidence="7">Whole specimen</tissue>
    </source>
</reference>
<evidence type="ECO:0000259" key="6">
    <source>
        <dbReference type="PROSITE" id="PS50835"/>
    </source>
</evidence>
<feature type="domain" description="Ig-like" evidence="6">
    <location>
        <begin position="679"/>
        <end position="768"/>
    </location>
</feature>
<feature type="domain" description="Ig-like" evidence="6">
    <location>
        <begin position="356"/>
        <end position="432"/>
    </location>
</feature>
<accession>A0AAN8G596</accession>
<dbReference type="InterPro" id="IPR007110">
    <property type="entry name" value="Ig-like_dom"/>
</dbReference>
<feature type="region of interest" description="Disordered" evidence="5">
    <location>
        <begin position="990"/>
        <end position="1017"/>
    </location>
</feature>
<dbReference type="InterPro" id="IPR036179">
    <property type="entry name" value="Ig-like_dom_sf"/>
</dbReference>
<evidence type="ECO:0000256" key="5">
    <source>
        <dbReference type="SAM" id="MobiDB-lite"/>
    </source>
</evidence>
<dbReference type="FunFam" id="2.60.40.10:FF:000977">
    <property type="entry name" value="Myosin binding protein H like"/>
    <property type="match status" value="1"/>
</dbReference>
<feature type="region of interest" description="Disordered" evidence="5">
    <location>
        <begin position="904"/>
        <end position="927"/>
    </location>
</feature>
<feature type="domain" description="Ig-like" evidence="6">
    <location>
        <begin position="456"/>
        <end position="545"/>
    </location>
</feature>
<dbReference type="PANTHER" id="PTHR47633">
    <property type="entry name" value="IMMUNOGLOBULIN"/>
    <property type="match status" value="1"/>
</dbReference>